<comment type="caution">
    <text evidence="2">The sequence shown here is derived from an EMBL/GenBank/DDBJ whole genome shotgun (WGS) entry which is preliminary data.</text>
</comment>
<evidence type="ECO:0000259" key="1">
    <source>
        <dbReference type="Pfam" id="PF03061"/>
    </source>
</evidence>
<dbReference type="InterPro" id="IPR006683">
    <property type="entry name" value="Thioestr_dom"/>
</dbReference>
<proteinExistence type="predicted"/>
<name>A0A9Q3PIN0_9BASI</name>
<dbReference type="PANTHER" id="PTHR47260:SF1">
    <property type="entry name" value="UPF0644 PROTEIN PB2B4.06"/>
    <property type="match status" value="1"/>
</dbReference>
<reference evidence="2" key="1">
    <citation type="submission" date="2021-03" db="EMBL/GenBank/DDBJ databases">
        <title>Draft genome sequence of rust myrtle Austropuccinia psidii MF-1, a brazilian biotype.</title>
        <authorList>
            <person name="Quecine M.C."/>
            <person name="Pachon D.M.R."/>
            <person name="Bonatelli M.L."/>
            <person name="Correr F.H."/>
            <person name="Franceschini L.M."/>
            <person name="Leite T.F."/>
            <person name="Margarido G.R.A."/>
            <person name="Almeida C.A."/>
            <person name="Ferrarezi J.A."/>
            <person name="Labate C.A."/>
        </authorList>
    </citation>
    <scope>NUCLEOTIDE SEQUENCE</scope>
    <source>
        <strain evidence="2">MF-1</strain>
    </source>
</reference>
<feature type="domain" description="Thioesterase" evidence="1">
    <location>
        <begin position="201"/>
        <end position="254"/>
    </location>
</feature>
<dbReference type="Pfam" id="PF03061">
    <property type="entry name" value="4HBT"/>
    <property type="match status" value="1"/>
</dbReference>
<dbReference type="Gene3D" id="3.10.129.10">
    <property type="entry name" value="Hotdog Thioesterase"/>
    <property type="match status" value="1"/>
</dbReference>
<evidence type="ECO:0000313" key="2">
    <source>
        <dbReference type="EMBL" id="MBW0562610.1"/>
    </source>
</evidence>
<accession>A0A9Q3PIN0</accession>
<protein>
    <recommendedName>
        <fullName evidence="1">Thioesterase domain-containing protein</fullName>
    </recommendedName>
</protein>
<dbReference type="PANTHER" id="PTHR47260">
    <property type="entry name" value="UPF0644 PROTEIN PB2B4.06"/>
    <property type="match status" value="1"/>
</dbReference>
<dbReference type="OrthoDB" id="506431at2759"/>
<dbReference type="Proteomes" id="UP000765509">
    <property type="component" value="Unassembled WGS sequence"/>
</dbReference>
<dbReference type="CDD" id="cd03443">
    <property type="entry name" value="PaaI_thioesterase"/>
    <property type="match status" value="1"/>
</dbReference>
<dbReference type="InterPro" id="IPR052061">
    <property type="entry name" value="PTE-AB_protein"/>
</dbReference>
<dbReference type="SUPFAM" id="SSF54637">
    <property type="entry name" value="Thioesterase/thiol ester dehydrase-isomerase"/>
    <property type="match status" value="1"/>
</dbReference>
<organism evidence="2 3">
    <name type="scientific">Austropuccinia psidii MF-1</name>
    <dbReference type="NCBI Taxonomy" id="1389203"/>
    <lineage>
        <taxon>Eukaryota</taxon>
        <taxon>Fungi</taxon>
        <taxon>Dikarya</taxon>
        <taxon>Basidiomycota</taxon>
        <taxon>Pucciniomycotina</taxon>
        <taxon>Pucciniomycetes</taxon>
        <taxon>Pucciniales</taxon>
        <taxon>Sphaerophragmiaceae</taxon>
        <taxon>Austropuccinia</taxon>
    </lineage>
</organism>
<gene>
    <name evidence="2" type="ORF">O181_102325</name>
</gene>
<evidence type="ECO:0000313" key="3">
    <source>
        <dbReference type="Proteomes" id="UP000765509"/>
    </source>
</evidence>
<dbReference type="AlphaFoldDB" id="A0A9Q3PIN0"/>
<dbReference type="EMBL" id="AVOT02072867">
    <property type="protein sequence ID" value="MBW0562610.1"/>
    <property type="molecule type" value="Genomic_DNA"/>
</dbReference>
<sequence>MSKLNLASSKNFLWLPRSSLFKNHYQDLQNSHRHFFRHLSTSSNPHQLNSCDNHDSDKSSLSTNKRNLALISITTLSIGYSLGTIYPPDITTQIIANTFFRPLPPSLNNLNPSDSLDHTQAIENSLQNLKLVKELKNKPQIWKSSRPFTKLDPQKLTHNLTGGTLRGPGKFAIPPQAFINHQETEAIIIVHLGRSLCGHDGIIHGGLLATICDEGLARLAFCHLPSKVGVTASLKLQYRKPAVADQFVVLKAWIPANDPEKLPQGRKVWVHGRIETLHGDHLVDTEALFVEPKVAKFLDNSKIKDILS</sequence>
<keyword evidence="3" id="KW-1185">Reference proteome</keyword>
<dbReference type="InterPro" id="IPR029069">
    <property type="entry name" value="HotDog_dom_sf"/>
</dbReference>